<dbReference type="AlphaFoldDB" id="A0A5K3EG41"/>
<reference evidence="2" key="1">
    <citation type="submission" date="2019-11" db="UniProtKB">
        <authorList>
            <consortium name="WormBaseParasite"/>
        </authorList>
    </citation>
    <scope>IDENTIFICATION</scope>
</reference>
<proteinExistence type="predicted"/>
<evidence type="ECO:0000256" key="1">
    <source>
        <dbReference type="SAM" id="SignalP"/>
    </source>
</evidence>
<protein>
    <submittedName>
        <fullName evidence="2">Secreted protein</fullName>
    </submittedName>
</protein>
<organism evidence="2">
    <name type="scientific">Mesocestoides corti</name>
    <name type="common">Flatworm</name>
    <dbReference type="NCBI Taxonomy" id="53468"/>
    <lineage>
        <taxon>Eukaryota</taxon>
        <taxon>Metazoa</taxon>
        <taxon>Spiralia</taxon>
        <taxon>Lophotrochozoa</taxon>
        <taxon>Platyhelminthes</taxon>
        <taxon>Cestoda</taxon>
        <taxon>Eucestoda</taxon>
        <taxon>Cyclophyllidea</taxon>
        <taxon>Mesocestoididae</taxon>
        <taxon>Mesocestoides</taxon>
    </lineage>
</organism>
<feature type="signal peptide" evidence="1">
    <location>
        <begin position="1"/>
        <end position="31"/>
    </location>
</feature>
<name>A0A5K3EG41_MESCO</name>
<dbReference type="WBParaSite" id="MCU_000284-RA">
    <property type="protein sequence ID" value="MCU_000284-RA"/>
    <property type="gene ID" value="MCU_000284"/>
</dbReference>
<sequence>MDEAAFLQVNKRKVLRLLLVWTTILPDVASSANPLSLRVPVACEEDRQPTRERHECGAVYIERRGQRGGLEWKAPGAWFWLVIGQ</sequence>
<feature type="chain" id="PRO_5024276190" evidence="1">
    <location>
        <begin position="32"/>
        <end position="85"/>
    </location>
</feature>
<evidence type="ECO:0000313" key="2">
    <source>
        <dbReference type="WBParaSite" id="MCU_000284-RA"/>
    </source>
</evidence>
<accession>A0A5K3EG41</accession>
<keyword evidence="1" id="KW-0732">Signal</keyword>